<comment type="subcellular location">
    <subcellularLocation>
        <location evidence="1">Nucleus</location>
    </subcellularLocation>
</comment>
<dbReference type="Pfam" id="PF13912">
    <property type="entry name" value="zf-C2H2_6"/>
    <property type="match status" value="1"/>
</dbReference>
<dbReference type="InterPro" id="IPR036236">
    <property type="entry name" value="Znf_C2H2_sf"/>
</dbReference>
<dbReference type="PANTHER" id="PTHR24376">
    <property type="entry name" value="ZINC FINGER PROTEIN"/>
    <property type="match status" value="1"/>
</dbReference>
<protein>
    <recommendedName>
        <fullName evidence="9">C2H2-type domain-containing protein</fullName>
    </recommendedName>
</protein>
<dbReference type="GO" id="GO:0005634">
    <property type="term" value="C:nucleus"/>
    <property type="evidence" value="ECO:0007669"/>
    <property type="project" value="UniProtKB-SubCell"/>
</dbReference>
<evidence type="ECO:0000256" key="3">
    <source>
        <dbReference type="ARBA" id="ARBA00022737"/>
    </source>
</evidence>
<dbReference type="FunFam" id="3.30.160.60:FF:001325">
    <property type="entry name" value="zinc finger protein 200"/>
    <property type="match status" value="1"/>
</dbReference>
<dbReference type="PROSITE" id="PS50157">
    <property type="entry name" value="ZINC_FINGER_C2H2_2"/>
    <property type="match status" value="11"/>
</dbReference>
<dbReference type="EMBL" id="OA888343">
    <property type="protein sequence ID" value="CAD7283860.1"/>
    <property type="molecule type" value="Genomic_DNA"/>
</dbReference>
<dbReference type="Pfam" id="PF00096">
    <property type="entry name" value="zf-C2H2"/>
    <property type="match status" value="6"/>
</dbReference>
<evidence type="ECO:0000259" key="9">
    <source>
        <dbReference type="PROSITE" id="PS50157"/>
    </source>
</evidence>
<feature type="domain" description="C2H2-type" evidence="9">
    <location>
        <begin position="507"/>
        <end position="535"/>
    </location>
</feature>
<dbReference type="Proteomes" id="UP000678499">
    <property type="component" value="Unassembled WGS sequence"/>
</dbReference>
<keyword evidence="6" id="KW-0539">Nucleus</keyword>
<dbReference type="Gene3D" id="3.30.160.60">
    <property type="entry name" value="Classic Zinc Finger"/>
    <property type="match status" value="9"/>
</dbReference>
<feature type="domain" description="C2H2-type" evidence="9">
    <location>
        <begin position="128"/>
        <end position="155"/>
    </location>
</feature>
<keyword evidence="5" id="KW-0862">Zinc</keyword>
<reference evidence="10" key="1">
    <citation type="submission" date="2020-11" db="EMBL/GenBank/DDBJ databases">
        <authorList>
            <person name="Tran Van P."/>
        </authorList>
    </citation>
    <scope>NUCLEOTIDE SEQUENCE</scope>
</reference>
<dbReference type="GO" id="GO:0000978">
    <property type="term" value="F:RNA polymerase II cis-regulatory region sequence-specific DNA binding"/>
    <property type="evidence" value="ECO:0007669"/>
    <property type="project" value="TreeGrafter"/>
</dbReference>
<organism evidence="10">
    <name type="scientific">Notodromas monacha</name>
    <dbReference type="NCBI Taxonomy" id="399045"/>
    <lineage>
        <taxon>Eukaryota</taxon>
        <taxon>Metazoa</taxon>
        <taxon>Ecdysozoa</taxon>
        <taxon>Arthropoda</taxon>
        <taxon>Crustacea</taxon>
        <taxon>Oligostraca</taxon>
        <taxon>Ostracoda</taxon>
        <taxon>Podocopa</taxon>
        <taxon>Podocopida</taxon>
        <taxon>Cypridocopina</taxon>
        <taxon>Cypridoidea</taxon>
        <taxon>Cyprididae</taxon>
        <taxon>Notodromas</taxon>
    </lineage>
</organism>
<keyword evidence="3" id="KW-0677">Repeat</keyword>
<feature type="compositionally biased region" description="Pro residues" evidence="8">
    <location>
        <begin position="646"/>
        <end position="663"/>
    </location>
</feature>
<evidence type="ECO:0000256" key="7">
    <source>
        <dbReference type="PROSITE-ProRule" id="PRU00042"/>
    </source>
</evidence>
<feature type="domain" description="C2H2-type" evidence="9">
    <location>
        <begin position="698"/>
        <end position="725"/>
    </location>
</feature>
<evidence type="ECO:0000256" key="5">
    <source>
        <dbReference type="ARBA" id="ARBA00022833"/>
    </source>
</evidence>
<feature type="domain" description="C2H2-type" evidence="9">
    <location>
        <begin position="242"/>
        <end position="269"/>
    </location>
</feature>
<proteinExistence type="predicted"/>
<feature type="domain" description="C2H2-type" evidence="9">
    <location>
        <begin position="535"/>
        <end position="562"/>
    </location>
</feature>
<feature type="domain" description="C2H2-type" evidence="9">
    <location>
        <begin position="79"/>
        <end position="107"/>
    </location>
</feature>
<sequence length="791" mass="89041">MSDTVLVHELDLVTLIDSKNCERAFELFRESHEGNDGPWKLVLYSSSDEALLPVEPEPKESAAEKAVVEPLSKGSKGKVKCSSCSKTFSRHVDLWRHVRTKHKEPMSFSRLAGLRSHVITKHLEDEVFKCKLCGKEFEKSEQIKDHLLKHSKKETKEIPAKPVVDYKKRQEIRVARKKFNAIFSHKKRGRKKGKRLDQDVDTAEALSIPAKASSICPICRKVFKKGSLMARHMRCHTGERPFRCPKCDKGFAQKTCLGRHMRLHEKEKPFACLFCPYRAAMKANLKLHIRRLHWDQLGDRKLGALASSRTPEAGGEIRCPLCPCVFQRRGCLKVHLKKIHNFVEGPKEDCVQAKDADIIQEDKSRGEAFDAVVPPSANVENSDVLEQVLFLTGLDSDVADLQKQLHREEPDLHEAVDDTGTLVEQSEAEDTSLQAEVAKDPKPTVKQAKNFACHACPASYKRLAHLKEHEKEKHGTSSIPCETCGRRFWTKRLLLSHERVHVIGGLHECELCGKTFRYKNGVKRHVQAQHGDKRFSCSFCGKKFGFSNSCKRHMETACPNAPASITGVQEAEVEEHDENPMEPAAFSDLEDPVMLEDRVAVEYPGDPPQSELILQLDNLNLDLDTTTCFLVENEAGEYSLILPSQPVLPPHPPASLPPPPPLPSSTSAAEPVNLPVVEPVRVSAPERTQQQQSASNHSVCQVCHKSFKKRADFQRHLRVHTGERPFGCDLCEKKFSTSYALTSHKQQVHFPVKRVECHVCNKMFANRSARNLHLRLHTGDKPFVCNVCGAA</sequence>
<gene>
    <name evidence="10" type="ORF">NMOB1V02_LOCUS11470</name>
</gene>
<dbReference type="AlphaFoldDB" id="A0A7R9GIN8"/>
<keyword evidence="2" id="KW-0479">Metal-binding</keyword>
<keyword evidence="11" id="KW-1185">Reference proteome</keyword>
<evidence type="ECO:0000256" key="1">
    <source>
        <dbReference type="ARBA" id="ARBA00004123"/>
    </source>
</evidence>
<dbReference type="OrthoDB" id="6077919at2759"/>
<name>A0A7R9GIN8_9CRUS</name>
<evidence type="ECO:0000256" key="8">
    <source>
        <dbReference type="SAM" id="MobiDB-lite"/>
    </source>
</evidence>
<feature type="domain" description="C2H2-type" evidence="9">
    <location>
        <begin position="479"/>
        <end position="501"/>
    </location>
</feature>
<keyword evidence="4 7" id="KW-0863">Zinc-finger</keyword>
<feature type="domain" description="C2H2-type" evidence="9">
    <location>
        <begin position="214"/>
        <end position="241"/>
    </location>
</feature>
<dbReference type="InterPro" id="IPR013087">
    <property type="entry name" value="Znf_C2H2_type"/>
</dbReference>
<dbReference type="GO" id="GO:0008270">
    <property type="term" value="F:zinc ion binding"/>
    <property type="evidence" value="ECO:0007669"/>
    <property type="project" value="UniProtKB-KW"/>
</dbReference>
<dbReference type="GO" id="GO:0001228">
    <property type="term" value="F:DNA-binding transcription activator activity, RNA polymerase II-specific"/>
    <property type="evidence" value="ECO:0007669"/>
    <property type="project" value="TreeGrafter"/>
</dbReference>
<accession>A0A7R9GIN8</accession>
<evidence type="ECO:0000256" key="4">
    <source>
        <dbReference type="ARBA" id="ARBA00022771"/>
    </source>
</evidence>
<feature type="domain" description="C2H2-type" evidence="9">
    <location>
        <begin position="755"/>
        <end position="782"/>
    </location>
</feature>
<feature type="domain" description="C2H2-type" evidence="9">
    <location>
        <begin position="451"/>
        <end position="474"/>
    </location>
</feature>
<feature type="region of interest" description="Disordered" evidence="8">
    <location>
        <begin position="643"/>
        <end position="669"/>
    </location>
</feature>
<dbReference type="PANTHER" id="PTHR24376:SF235">
    <property type="entry name" value="C2H2-TYPE DOMAIN-CONTAINING PROTEIN"/>
    <property type="match status" value="1"/>
</dbReference>
<evidence type="ECO:0000256" key="6">
    <source>
        <dbReference type="ARBA" id="ARBA00023242"/>
    </source>
</evidence>
<dbReference type="SMART" id="SM00355">
    <property type="entry name" value="ZnF_C2H2"/>
    <property type="match status" value="13"/>
</dbReference>
<dbReference type="EMBL" id="CAJPEX010006306">
    <property type="protein sequence ID" value="CAG0924012.1"/>
    <property type="molecule type" value="Genomic_DNA"/>
</dbReference>
<dbReference type="FunFam" id="3.30.160.60:FF:000446">
    <property type="entry name" value="Zinc finger protein"/>
    <property type="match status" value="1"/>
</dbReference>
<evidence type="ECO:0000313" key="11">
    <source>
        <dbReference type="Proteomes" id="UP000678499"/>
    </source>
</evidence>
<feature type="domain" description="C2H2-type" evidence="9">
    <location>
        <begin position="726"/>
        <end position="754"/>
    </location>
</feature>
<evidence type="ECO:0000313" key="10">
    <source>
        <dbReference type="EMBL" id="CAD7283860.1"/>
    </source>
</evidence>
<dbReference type="SUPFAM" id="SSF57667">
    <property type="entry name" value="beta-beta-alpha zinc fingers"/>
    <property type="match status" value="7"/>
</dbReference>
<evidence type="ECO:0000256" key="2">
    <source>
        <dbReference type="ARBA" id="ARBA00022723"/>
    </source>
</evidence>
<dbReference type="PROSITE" id="PS00028">
    <property type="entry name" value="ZINC_FINGER_C2H2_1"/>
    <property type="match status" value="11"/>
</dbReference>